<comment type="subunit">
    <text evidence="10">Component of the Sec protein translocase complex. Heterotrimer consisting of SecY, SecE and SecG subunits. The heterotrimers can form oligomers, although 1 heterotrimer is thought to be able to translocate proteins. Interacts with the ribosome. Interacts with SecDF, and other proteins may be involved. Interacts with SecA.</text>
</comment>
<dbReference type="GO" id="GO:0043952">
    <property type="term" value="P:protein transport by the Sec complex"/>
    <property type="evidence" value="ECO:0007669"/>
    <property type="project" value="UniProtKB-UniRule"/>
</dbReference>
<dbReference type="PROSITE" id="PS00756">
    <property type="entry name" value="SECY_2"/>
    <property type="match status" value="1"/>
</dbReference>
<dbReference type="Pfam" id="PF00344">
    <property type="entry name" value="SecY"/>
    <property type="match status" value="1"/>
</dbReference>
<evidence type="ECO:0000256" key="10">
    <source>
        <dbReference type="HAMAP-Rule" id="MF_01465"/>
    </source>
</evidence>
<evidence type="ECO:0000256" key="3">
    <source>
        <dbReference type="ARBA" id="ARBA00022448"/>
    </source>
</evidence>
<evidence type="ECO:0000256" key="4">
    <source>
        <dbReference type="ARBA" id="ARBA00022692"/>
    </source>
</evidence>
<comment type="function">
    <text evidence="10 11">The central subunit of the protein translocation channel SecYEG. Consists of two halves formed by TMs 1-5 and 6-10. These two domains form a lateral gate at the front which open onto the bilayer between TMs 2 and 7, and are clamped together by SecE at the back. The channel is closed by both a pore ring composed of hydrophobic SecY resides and a short helix (helix 2A) on the extracellular side of the membrane which forms a plug. The plug probably moves laterally to allow the channel to open. The ring and the pore may move independently.</text>
</comment>
<evidence type="ECO:0000256" key="13">
    <source>
        <dbReference type="RuleBase" id="RU004349"/>
    </source>
</evidence>
<dbReference type="EMBL" id="NBZD01000003">
    <property type="protein sequence ID" value="PNH18290.1"/>
    <property type="molecule type" value="Genomic_DNA"/>
</dbReference>
<dbReference type="OMA" id="FAMWLGE"/>
<reference evidence="15" key="1">
    <citation type="submission" date="2017-04" db="EMBL/GenBank/DDBJ databases">
        <authorList>
            <person name="Bumgarner R.E."/>
            <person name="Fredricks D.N."/>
            <person name="Srinivasan S."/>
        </authorList>
    </citation>
    <scope>NUCLEOTIDE SEQUENCE [LARGE SCALE GENOMIC DNA]</scope>
    <source>
        <strain evidence="15">KA00405</strain>
    </source>
</reference>
<evidence type="ECO:0000256" key="2">
    <source>
        <dbReference type="ARBA" id="ARBA00005751"/>
    </source>
</evidence>
<keyword evidence="10" id="KW-1003">Cell membrane</keyword>
<dbReference type="InterPro" id="IPR002208">
    <property type="entry name" value="SecY/SEC61-alpha"/>
</dbReference>
<dbReference type="InterPro" id="IPR026593">
    <property type="entry name" value="SecY"/>
</dbReference>
<feature type="transmembrane region" description="Helical" evidence="10">
    <location>
        <begin position="116"/>
        <end position="135"/>
    </location>
</feature>
<dbReference type="Gene3D" id="1.10.3370.10">
    <property type="entry name" value="SecY subunit domain"/>
    <property type="match status" value="1"/>
</dbReference>
<dbReference type="GO" id="GO:0006605">
    <property type="term" value="P:protein targeting"/>
    <property type="evidence" value="ECO:0007669"/>
    <property type="project" value="UniProtKB-UniRule"/>
</dbReference>
<dbReference type="FunFam" id="1.10.3370.10:FF:000001">
    <property type="entry name" value="Preprotein translocase subunit SecY"/>
    <property type="match status" value="1"/>
</dbReference>
<proteinExistence type="inferred from homology"/>
<feature type="transmembrane region" description="Helical" evidence="10">
    <location>
        <begin position="147"/>
        <end position="167"/>
    </location>
</feature>
<sequence>MKYVIETLRKAFNVGDMRKRIIFTIGMIILFRVGGNIPVPGIDRQLFSHLIDRFGQIGSMMNIISGGALKAASIFAMGITPYINSSIIIQLMTVVLPSLQNLQKEGETGRKKMQSIVRYVTIGLGLIQSVAFWYATRSAASTVMPSVLNAFVVILSFTAGTAVIMWIGEQINEWGVGNGISLLIYAGILSRVPYMTSGLFQYFQAWSAANNFYIALFFALLVVIAFVVIIVFVSYVSLAERRIPVTYAKRVIGRKQFGGQTTYLPLKVNQSGVLPIIFALSLLSLPNMLISFFFSHSNNWLVNWFRNPGSSPFYYVLQALLIIGFTFFYTAIQFNPLEIANNLQKNGGYIPGIRPGRPTCDYIGRTSQRICWFDGLFQTIVVLVPLLLGSATNTSALWFGGTSILILVGVNIDLMTRIESQMMTSNYAGFLDR</sequence>
<evidence type="ECO:0000256" key="7">
    <source>
        <dbReference type="ARBA" id="ARBA00023010"/>
    </source>
</evidence>
<dbReference type="PRINTS" id="PR00303">
    <property type="entry name" value="SECYTRNLCASE"/>
</dbReference>
<comment type="subcellular location">
    <subcellularLocation>
        <location evidence="10">Cell membrane</location>
        <topology evidence="10">Multi-pass membrane protein</topology>
    </subcellularLocation>
    <subcellularLocation>
        <location evidence="1 12">Membrane</location>
        <topology evidence="1 12">Multi-pass membrane protein</topology>
    </subcellularLocation>
</comment>
<accession>A0A2J8B0L2</accession>
<keyword evidence="8 10" id="KW-0472">Membrane</keyword>
<evidence type="ECO:0000256" key="11">
    <source>
        <dbReference type="RuleBase" id="RU000537"/>
    </source>
</evidence>
<feature type="transmembrane region" description="Helical" evidence="10">
    <location>
        <begin position="174"/>
        <end position="192"/>
    </location>
</feature>
<dbReference type="GO" id="GO:0005886">
    <property type="term" value="C:plasma membrane"/>
    <property type="evidence" value="ECO:0007669"/>
    <property type="project" value="UniProtKB-SubCell"/>
</dbReference>
<evidence type="ECO:0000256" key="8">
    <source>
        <dbReference type="ARBA" id="ARBA00023136"/>
    </source>
</evidence>
<dbReference type="RefSeq" id="WP_012992849.1">
    <property type="nucleotide sequence ID" value="NZ_NBZD01000003.1"/>
</dbReference>
<organism evidence="14 15">
    <name type="scientific">Mageeibacillus indolicus</name>
    <dbReference type="NCBI Taxonomy" id="884684"/>
    <lineage>
        <taxon>Bacteria</taxon>
        <taxon>Bacillati</taxon>
        <taxon>Bacillota</taxon>
        <taxon>Clostridia</taxon>
        <taxon>Eubacteriales</taxon>
        <taxon>Oscillospiraceae</taxon>
        <taxon>Mageeibacillus</taxon>
    </lineage>
</organism>
<evidence type="ECO:0000256" key="6">
    <source>
        <dbReference type="ARBA" id="ARBA00022989"/>
    </source>
</evidence>
<dbReference type="PROSITE" id="PS00755">
    <property type="entry name" value="SECY_1"/>
    <property type="match status" value="1"/>
</dbReference>
<keyword evidence="6 10" id="KW-1133">Transmembrane helix</keyword>
<dbReference type="InterPro" id="IPR030659">
    <property type="entry name" value="SecY_CS"/>
</dbReference>
<feature type="transmembrane region" description="Helical" evidence="10">
    <location>
        <begin position="313"/>
        <end position="332"/>
    </location>
</feature>
<evidence type="ECO:0000256" key="1">
    <source>
        <dbReference type="ARBA" id="ARBA00004141"/>
    </source>
</evidence>
<gene>
    <name evidence="10" type="primary">secY</name>
    <name evidence="14" type="ORF">B7R76_05450</name>
</gene>
<keyword evidence="3 10" id="KW-0813">Transport</keyword>
<dbReference type="NCBIfam" id="TIGR00967">
    <property type="entry name" value="3a0501s007"/>
    <property type="match status" value="1"/>
</dbReference>
<feature type="transmembrane region" description="Helical" evidence="10">
    <location>
        <begin position="74"/>
        <end position="96"/>
    </location>
</feature>
<dbReference type="PANTHER" id="PTHR10906">
    <property type="entry name" value="SECY/SEC61-ALPHA FAMILY MEMBER"/>
    <property type="match status" value="1"/>
</dbReference>
<keyword evidence="4 10" id="KW-0812">Transmembrane</keyword>
<evidence type="ECO:0000256" key="5">
    <source>
        <dbReference type="ARBA" id="ARBA00022927"/>
    </source>
</evidence>
<dbReference type="SUPFAM" id="SSF103491">
    <property type="entry name" value="Preprotein translocase SecY subunit"/>
    <property type="match status" value="1"/>
</dbReference>
<protein>
    <recommendedName>
        <fullName evidence="9 10">Protein translocase subunit SecY</fullName>
    </recommendedName>
</protein>
<dbReference type="HAMAP" id="MF_01465">
    <property type="entry name" value="SecY"/>
    <property type="match status" value="1"/>
</dbReference>
<keyword evidence="7 10" id="KW-0811">Translocation</keyword>
<evidence type="ECO:0000256" key="12">
    <source>
        <dbReference type="RuleBase" id="RU003484"/>
    </source>
</evidence>
<keyword evidence="5 10" id="KW-0653">Protein transport</keyword>
<feature type="transmembrane region" description="Helical" evidence="10">
    <location>
        <begin position="396"/>
        <end position="414"/>
    </location>
</feature>
<comment type="caution">
    <text evidence="14">The sequence shown here is derived from an EMBL/GenBank/DDBJ whole genome shotgun (WGS) entry which is preliminary data.</text>
</comment>
<comment type="similarity">
    <text evidence="2 10 13">Belongs to the SecY/SEC61-alpha family.</text>
</comment>
<evidence type="ECO:0000256" key="9">
    <source>
        <dbReference type="ARBA" id="ARBA00039733"/>
    </source>
</evidence>
<dbReference type="Proteomes" id="UP000236394">
    <property type="component" value="Unassembled WGS sequence"/>
</dbReference>
<feature type="transmembrane region" description="Helical" evidence="10">
    <location>
        <begin position="273"/>
        <end position="293"/>
    </location>
</feature>
<name>A0A2J8B0L2_9FIRM</name>
<feature type="transmembrane region" description="Helical" evidence="10">
    <location>
        <begin position="371"/>
        <end position="390"/>
    </location>
</feature>
<feature type="transmembrane region" description="Helical" evidence="10">
    <location>
        <begin position="21"/>
        <end position="39"/>
    </location>
</feature>
<dbReference type="PIRSF" id="PIRSF004557">
    <property type="entry name" value="SecY"/>
    <property type="match status" value="1"/>
</dbReference>
<feature type="transmembrane region" description="Helical" evidence="10">
    <location>
        <begin position="212"/>
        <end position="236"/>
    </location>
</feature>
<evidence type="ECO:0000313" key="15">
    <source>
        <dbReference type="Proteomes" id="UP000236394"/>
    </source>
</evidence>
<dbReference type="GO" id="GO:0065002">
    <property type="term" value="P:intracellular protein transmembrane transport"/>
    <property type="evidence" value="ECO:0007669"/>
    <property type="project" value="UniProtKB-UniRule"/>
</dbReference>
<dbReference type="InterPro" id="IPR023201">
    <property type="entry name" value="SecY_dom_sf"/>
</dbReference>
<dbReference type="AlphaFoldDB" id="A0A2J8B0L2"/>
<evidence type="ECO:0000313" key="14">
    <source>
        <dbReference type="EMBL" id="PNH18290.1"/>
    </source>
</evidence>